<feature type="transmembrane region" description="Helical" evidence="5">
    <location>
        <begin position="401"/>
        <end position="419"/>
    </location>
</feature>
<dbReference type="EMBL" id="JACIIV010000020">
    <property type="protein sequence ID" value="MBB6228535.1"/>
    <property type="molecule type" value="Genomic_DNA"/>
</dbReference>
<feature type="domain" description="O-antigen ligase-related" evidence="6">
    <location>
        <begin position="233"/>
        <end position="378"/>
    </location>
</feature>
<feature type="transmembrane region" description="Helical" evidence="5">
    <location>
        <begin position="118"/>
        <end position="137"/>
    </location>
</feature>
<feature type="transmembrane region" description="Helical" evidence="5">
    <location>
        <begin position="144"/>
        <end position="163"/>
    </location>
</feature>
<dbReference type="RefSeq" id="WP_184201022.1">
    <property type="nucleotide sequence ID" value="NZ_JACIIV010000020.1"/>
</dbReference>
<gene>
    <name evidence="7" type="ORF">FHS79_002725</name>
</gene>
<keyword evidence="3 5" id="KW-1133">Transmembrane helix</keyword>
<evidence type="ECO:0000256" key="1">
    <source>
        <dbReference type="ARBA" id="ARBA00004141"/>
    </source>
</evidence>
<accession>A0A841LFE5</accession>
<evidence type="ECO:0000256" key="2">
    <source>
        <dbReference type="ARBA" id="ARBA00022692"/>
    </source>
</evidence>
<evidence type="ECO:0000313" key="7">
    <source>
        <dbReference type="EMBL" id="MBB6228535.1"/>
    </source>
</evidence>
<reference evidence="7 8" key="1">
    <citation type="submission" date="2020-08" db="EMBL/GenBank/DDBJ databases">
        <title>Genomic Encyclopedia of Type Strains, Phase IV (KMG-IV): sequencing the most valuable type-strain genomes for metagenomic binning, comparative biology and taxonomic classification.</title>
        <authorList>
            <person name="Goeker M."/>
        </authorList>
    </citation>
    <scope>NUCLEOTIDE SEQUENCE [LARGE SCALE GENOMIC DNA]</scope>
    <source>
        <strain evidence="7 8">DSM 102189</strain>
    </source>
</reference>
<proteinExistence type="predicted"/>
<name>A0A841LFE5_9SPHN</name>
<keyword evidence="7" id="KW-0436">Ligase</keyword>
<dbReference type="InterPro" id="IPR051533">
    <property type="entry name" value="WaaL-like"/>
</dbReference>
<keyword evidence="2 5" id="KW-0812">Transmembrane</keyword>
<evidence type="ECO:0000256" key="4">
    <source>
        <dbReference type="ARBA" id="ARBA00023136"/>
    </source>
</evidence>
<dbReference type="Pfam" id="PF04932">
    <property type="entry name" value="Wzy_C"/>
    <property type="match status" value="1"/>
</dbReference>
<feature type="transmembrane region" description="Helical" evidence="5">
    <location>
        <begin position="228"/>
        <end position="254"/>
    </location>
</feature>
<keyword evidence="8" id="KW-1185">Reference proteome</keyword>
<dbReference type="PANTHER" id="PTHR37422:SF13">
    <property type="entry name" value="LIPOPOLYSACCHARIDE BIOSYNTHESIS PROTEIN PA4999-RELATED"/>
    <property type="match status" value="1"/>
</dbReference>
<protein>
    <submittedName>
        <fullName evidence="7">O-antigen ligase</fullName>
    </submittedName>
</protein>
<feature type="transmembrane region" description="Helical" evidence="5">
    <location>
        <begin position="365"/>
        <end position="389"/>
    </location>
</feature>
<sequence length="511" mass="52921">MIADTRHSQILCIYLASCIVLGGASAAGVLANLVLQLCAIPLLILSLVRLSGKTLGRRHVALLAIAGAAALLPLMQLVPMAPSAWQGLPFRDGIAGGFAALGMALPWLPVSLDPSATLASWLALLPAAALVLAVMTLEADQRVWIGWTVLGAALVSALIGMAQFGSGDLYFYDITSGGSAVGFFANRNHLATLLLVALPALTLHLSVAGTPVTGMPGRGMPGWSSRDIVFLGLLAILLLGILFTGSRAGIGLALPVLLTSLGLRMRAHSGQSPRLLIIAAGSVSALIVAAIAFGPSLARAFRKTALLNEDDTRLVAMQTTAEAGWRAFPVGTGFGTFDPIFRLVGGDANLGTNFVNHAHNDYVELWLTGGLAAAALIFGFLWWFVGAARASWRARSDNAGAVPRVAAVSIAIILVHSLVDYPLRTAAMSAIFAVCCGLLLEPVLARRRLDRGARPYGGANPAMPAREALALRARQEALAPAVLSPALGTAVPPSHFADAPASVESCAGTGR</sequence>
<dbReference type="InterPro" id="IPR007016">
    <property type="entry name" value="O-antigen_ligase-rel_domated"/>
</dbReference>
<dbReference type="GO" id="GO:0016874">
    <property type="term" value="F:ligase activity"/>
    <property type="evidence" value="ECO:0007669"/>
    <property type="project" value="UniProtKB-KW"/>
</dbReference>
<comment type="subcellular location">
    <subcellularLocation>
        <location evidence="1">Membrane</location>
        <topology evidence="1">Multi-pass membrane protein</topology>
    </subcellularLocation>
</comment>
<dbReference type="PANTHER" id="PTHR37422">
    <property type="entry name" value="TEICHURONIC ACID BIOSYNTHESIS PROTEIN TUAE"/>
    <property type="match status" value="1"/>
</dbReference>
<feature type="transmembrane region" description="Helical" evidence="5">
    <location>
        <begin position="12"/>
        <end position="45"/>
    </location>
</feature>
<evidence type="ECO:0000313" key="8">
    <source>
        <dbReference type="Proteomes" id="UP000538147"/>
    </source>
</evidence>
<feature type="transmembrane region" description="Helical" evidence="5">
    <location>
        <begin position="425"/>
        <end position="444"/>
    </location>
</feature>
<evidence type="ECO:0000256" key="3">
    <source>
        <dbReference type="ARBA" id="ARBA00022989"/>
    </source>
</evidence>
<dbReference type="GO" id="GO:0016020">
    <property type="term" value="C:membrane"/>
    <property type="evidence" value="ECO:0007669"/>
    <property type="project" value="UniProtKB-SubCell"/>
</dbReference>
<feature type="transmembrane region" description="Helical" evidence="5">
    <location>
        <begin position="275"/>
        <end position="298"/>
    </location>
</feature>
<evidence type="ECO:0000256" key="5">
    <source>
        <dbReference type="SAM" id="Phobius"/>
    </source>
</evidence>
<dbReference type="AlphaFoldDB" id="A0A841LFE5"/>
<feature type="transmembrane region" description="Helical" evidence="5">
    <location>
        <begin position="190"/>
        <end position="208"/>
    </location>
</feature>
<comment type="caution">
    <text evidence="7">The sequence shown here is derived from an EMBL/GenBank/DDBJ whole genome shotgun (WGS) entry which is preliminary data.</text>
</comment>
<evidence type="ECO:0000259" key="6">
    <source>
        <dbReference type="Pfam" id="PF04932"/>
    </source>
</evidence>
<keyword evidence="4 5" id="KW-0472">Membrane</keyword>
<feature type="transmembrane region" description="Helical" evidence="5">
    <location>
        <begin position="60"/>
        <end position="81"/>
    </location>
</feature>
<organism evidence="7 8">
    <name type="scientific">Polymorphobacter multimanifer</name>
    <dbReference type="NCBI Taxonomy" id="1070431"/>
    <lineage>
        <taxon>Bacteria</taxon>
        <taxon>Pseudomonadati</taxon>
        <taxon>Pseudomonadota</taxon>
        <taxon>Alphaproteobacteria</taxon>
        <taxon>Sphingomonadales</taxon>
        <taxon>Sphingosinicellaceae</taxon>
        <taxon>Polymorphobacter</taxon>
    </lineage>
</organism>
<dbReference type="Proteomes" id="UP000538147">
    <property type="component" value="Unassembled WGS sequence"/>
</dbReference>